<feature type="domain" description="Mitochondria-eating protein C-terminal" evidence="1">
    <location>
        <begin position="24"/>
        <end position="226"/>
    </location>
</feature>
<proteinExistence type="predicted"/>
<evidence type="ECO:0000259" key="1">
    <source>
        <dbReference type="Pfam" id="PF16026"/>
    </source>
</evidence>
<keyword evidence="3" id="KW-1185">Reference proteome</keyword>
<accession>A0ABD3X4D8</accession>
<dbReference type="InterPro" id="IPR031981">
    <property type="entry name" value="MIEAP_C"/>
</dbReference>
<dbReference type="Pfam" id="PF16026">
    <property type="entry name" value="MIEAP"/>
    <property type="match status" value="1"/>
</dbReference>
<sequence length="378" mass="43369">MSEIGAVRLFDNNPNLADLSDANRPEKLVEQFAEIYDNEWMYSFESLIGTNKLQEEDAIKELLHILRVIYTECLSASRKRSIKLKNAIVRYMGMSKQKDELVIKETVTRLREYRGKNPDLSIIRIGKIIDKRLKEQIEDKVYVATDKYIQICTRVCWLMCIKDPQMHLHFGDSPGTHPNHGVRQDVHIFNATQFVSYTKTGMYVKYFVWPALFLYKNGPIMKKGVAQGSHEKPTIYEITADNKDGNEYDNSVTCLLDTRQKHNGASDDGSYTATKHQEMDHLSHCSAADNMIKETIKMSTDMSKTDAYGQTPIEYVITKENRSSCLRHQQQGMASVGELNSETLGTQQKGKTSFNREFVDCTDNRFKLDPITEFKNGE</sequence>
<dbReference type="Proteomes" id="UP001634394">
    <property type="component" value="Unassembled WGS sequence"/>
</dbReference>
<gene>
    <name evidence="2" type="ORF">ACJMK2_031990</name>
</gene>
<evidence type="ECO:0000313" key="3">
    <source>
        <dbReference type="Proteomes" id="UP001634394"/>
    </source>
</evidence>
<dbReference type="AlphaFoldDB" id="A0ABD3X4D8"/>
<evidence type="ECO:0000313" key="2">
    <source>
        <dbReference type="EMBL" id="KAL3879703.1"/>
    </source>
</evidence>
<dbReference type="EMBL" id="JBJQND010000004">
    <property type="protein sequence ID" value="KAL3879703.1"/>
    <property type="molecule type" value="Genomic_DNA"/>
</dbReference>
<comment type="caution">
    <text evidence="2">The sequence shown here is derived from an EMBL/GenBank/DDBJ whole genome shotgun (WGS) entry which is preliminary data.</text>
</comment>
<name>A0ABD3X4D8_SINWO</name>
<organism evidence="2 3">
    <name type="scientific">Sinanodonta woodiana</name>
    <name type="common">Chinese pond mussel</name>
    <name type="synonym">Anodonta woodiana</name>
    <dbReference type="NCBI Taxonomy" id="1069815"/>
    <lineage>
        <taxon>Eukaryota</taxon>
        <taxon>Metazoa</taxon>
        <taxon>Spiralia</taxon>
        <taxon>Lophotrochozoa</taxon>
        <taxon>Mollusca</taxon>
        <taxon>Bivalvia</taxon>
        <taxon>Autobranchia</taxon>
        <taxon>Heteroconchia</taxon>
        <taxon>Palaeoheterodonta</taxon>
        <taxon>Unionida</taxon>
        <taxon>Unionoidea</taxon>
        <taxon>Unionidae</taxon>
        <taxon>Unioninae</taxon>
        <taxon>Sinanodonta</taxon>
    </lineage>
</organism>
<protein>
    <recommendedName>
        <fullName evidence="1">Mitochondria-eating protein C-terminal domain-containing protein</fullName>
    </recommendedName>
</protein>
<reference evidence="2 3" key="1">
    <citation type="submission" date="2024-11" db="EMBL/GenBank/DDBJ databases">
        <title>Chromosome-level genome assembly of the freshwater bivalve Anodonta woodiana.</title>
        <authorList>
            <person name="Chen X."/>
        </authorList>
    </citation>
    <scope>NUCLEOTIDE SEQUENCE [LARGE SCALE GENOMIC DNA]</scope>
    <source>
        <strain evidence="2">MN2024</strain>
        <tissue evidence="2">Gills</tissue>
    </source>
</reference>